<dbReference type="Pfam" id="PF02397">
    <property type="entry name" value="Bac_transf"/>
    <property type="match status" value="1"/>
</dbReference>
<dbReference type="GO" id="GO:0005886">
    <property type="term" value="C:plasma membrane"/>
    <property type="evidence" value="ECO:0007669"/>
    <property type="project" value="UniProtKB-SubCell"/>
</dbReference>
<gene>
    <name evidence="11" type="ORF">HNQ38_002809</name>
</gene>
<feature type="transmembrane region" description="Helical" evidence="9">
    <location>
        <begin position="270"/>
        <end position="294"/>
    </location>
</feature>
<feature type="transmembrane region" description="Helical" evidence="9">
    <location>
        <begin position="83"/>
        <end position="103"/>
    </location>
</feature>
<keyword evidence="7 9" id="KW-1133">Transmembrane helix</keyword>
<dbReference type="InterPro" id="IPR003362">
    <property type="entry name" value="Bact_transf"/>
</dbReference>
<dbReference type="Proteomes" id="UP000539075">
    <property type="component" value="Unassembled WGS sequence"/>
</dbReference>
<evidence type="ECO:0000256" key="8">
    <source>
        <dbReference type="ARBA" id="ARBA00023136"/>
    </source>
</evidence>
<dbReference type="NCBIfam" id="TIGR03022">
    <property type="entry name" value="WbaP_sugtrans"/>
    <property type="match status" value="1"/>
</dbReference>
<comment type="subcellular location">
    <subcellularLocation>
        <location evidence="2">Cell membrane</location>
    </subcellularLocation>
    <subcellularLocation>
        <location evidence="1">Membrane</location>
        <topology evidence="1">Multi-pass membrane protein</topology>
    </subcellularLocation>
</comment>
<evidence type="ECO:0000256" key="2">
    <source>
        <dbReference type="ARBA" id="ARBA00004236"/>
    </source>
</evidence>
<evidence type="ECO:0000313" key="11">
    <source>
        <dbReference type="EMBL" id="MBB5144691.1"/>
    </source>
</evidence>
<sequence length="465" mass="52948">MKKPILIRILCRLNIPPRPFLLCIFDLFALLGTAIAMFSLRLIWGGIDLTLSQCTLALLLLGPFFAATLGLYRTVDLPPHLELKALFTLTSTVYAIILTVLFLTQTGDLFSRLAIIGGWGLTIITLPLMRWLCRRIFSRAKWWATPLIILDKDGQGQNMFDYFSNNPGFNLHPTAIYPIASDIETLRHSIASIKRKHPNALPLLSMSLSAKTQGSCAVEISRHFRKVLFVPTFYSSLRRTWLTPCDLGKIGGLILQQKLRDKWRVYFKRTLDLIGCALGSVVLIPLGLLLILIVRLDSPGPAFYRQKRLGQGGRTILIYKFRTMVSDSEGALRRLLTEDSNLREEWAKDHKLKNDPRITRVGNFLRKYSLDELPQLLNVLKGEMSLVGPRPIVESEVEKYKSAFEDYCLVRPGITGLWQISGRNNTSYTERVYLDSYYVNNWSVWLDWWILIKTIPVILGAKGAY</sequence>
<evidence type="ECO:0000259" key="10">
    <source>
        <dbReference type="Pfam" id="PF02397"/>
    </source>
</evidence>
<reference evidence="11 12" key="1">
    <citation type="submission" date="2020-08" db="EMBL/GenBank/DDBJ databases">
        <title>Genomic Encyclopedia of Type Strains, Phase IV (KMG-IV): sequencing the most valuable type-strain genomes for metagenomic binning, comparative biology and taxonomic classification.</title>
        <authorList>
            <person name="Goeker M."/>
        </authorList>
    </citation>
    <scope>NUCLEOTIDE SEQUENCE [LARGE SCALE GENOMIC DNA]</scope>
    <source>
        <strain evidence="11 12">DSM 11275</strain>
    </source>
</reference>
<feature type="transmembrane region" description="Helical" evidence="9">
    <location>
        <begin position="20"/>
        <end position="44"/>
    </location>
</feature>
<dbReference type="AlphaFoldDB" id="A0A7W8C3L2"/>
<feature type="transmembrane region" description="Helical" evidence="9">
    <location>
        <begin position="50"/>
        <end position="71"/>
    </location>
</feature>
<keyword evidence="6 9" id="KW-0812">Transmembrane</keyword>
<evidence type="ECO:0000256" key="9">
    <source>
        <dbReference type="SAM" id="Phobius"/>
    </source>
</evidence>
<keyword evidence="4" id="KW-1003">Cell membrane</keyword>
<dbReference type="RefSeq" id="WP_183722209.1">
    <property type="nucleotide sequence ID" value="NZ_JACHGO010000010.1"/>
</dbReference>
<evidence type="ECO:0000313" key="12">
    <source>
        <dbReference type="Proteomes" id="UP000539075"/>
    </source>
</evidence>
<feature type="domain" description="Bacterial sugar transferase" evidence="10">
    <location>
        <begin position="268"/>
        <end position="459"/>
    </location>
</feature>
<dbReference type="PANTHER" id="PTHR30576">
    <property type="entry name" value="COLANIC BIOSYNTHESIS UDP-GLUCOSE LIPID CARRIER TRANSFERASE"/>
    <property type="match status" value="1"/>
</dbReference>
<dbReference type="PANTHER" id="PTHR30576:SF4">
    <property type="entry name" value="UNDECAPRENYL-PHOSPHATE GALACTOSE PHOSPHOTRANSFERASE"/>
    <property type="match status" value="1"/>
</dbReference>
<dbReference type="InterPro" id="IPR017475">
    <property type="entry name" value="EPS_sugar_tfrase"/>
</dbReference>
<dbReference type="NCBIfam" id="TIGR03025">
    <property type="entry name" value="EPS_sugtrans"/>
    <property type="match status" value="1"/>
</dbReference>
<evidence type="ECO:0000256" key="4">
    <source>
        <dbReference type="ARBA" id="ARBA00022475"/>
    </source>
</evidence>
<organism evidence="11 12">
    <name type="scientific">Desulfovibrio intestinalis</name>
    <dbReference type="NCBI Taxonomy" id="58621"/>
    <lineage>
        <taxon>Bacteria</taxon>
        <taxon>Pseudomonadati</taxon>
        <taxon>Thermodesulfobacteriota</taxon>
        <taxon>Desulfovibrionia</taxon>
        <taxon>Desulfovibrionales</taxon>
        <taxon>Desulfovibrionaceae</taxon>
        <taxon>Desulfovibrio</taxon>
    </lineage>
</organism>
<feature type="transmembrane region" description="Helical" evidence="9">
    <location>
        <begin position="109"/>
        <end position="129"/>
    </location>
</feature>
<evidence type="ECO:0000256" key="6">
    <source>
        <dbReference type="ARBA" id="ARBA00022692"/>
    </source>
</evidence>
<evidence type="ECO:0000256" key="1">
    <source>
        <dbReference type="ARBA" id="ARBA00004141"/>
    </source>
</evidence>
<evidence type="ECO:0000256" key="7">
    <source>
        <dbReference type="ARBA" id="ARBA00022989"/>
    </source>
</evidence>
<evidence type="ECO:0000256" key="3">
    <source>
        <dbReference type="ARBA" id="ARBA00006464"/>
    </source>
</evidence>
<accession>A0A7W8C3L2</accession>
<keyword evidence="8 9" id="KW-0472">Membrane</keyword>
<proteinExistence type="inferred from homology"/>
<dbReference type="EMBL" id="JACHGO010000010">
    <property type="protein sequence ID" value="MBB5144691.1"/>
    <property type="molecule type" value="Genomic_DNA"/>
</dbReference>
<dbReference type="InterPro" id="IPR017472">
    <property type="entry name" value="Undecaprenyl-P_galact_Ptfrase"/>
</dbReference>
<dbReference type="GO" id="GO:0016780">
    <property type="term" value="F:phosphotransferase activity, for other substituted phosphate groups"/>
    <property type="evidence" value="ECO:0007669"/>
    <property type="project" value="TreeGrafter"/>
</dbReference>
<evidence type="ECO:0000256" key="5">
    <source>
        <dbReference type="ARBA" id="ARBA00022679"/>
    </source>
</evidence>
<name>A0A7W8C3L2_9BACT</name>
<protein>
    <submittedName>
        <fullName evidence="11">Undecaprenyl-phosphate galactose phosphotransferase WbaP</fullName>
    </submittedName>
</protein>
<dbReference type="GO" id="GO:0000271">
    <property type="term" value="P:polysaccharide biosynthetic process"/>
    <property type="evidence" value="ECO:0007669"/>
    <property type="project" value="InterPro"/>
</dbReference>
<keyword evidence="5 11" id="KW-0808">Transferase</keyword>
<comment type="similarity">
    <text evidence="3">Belongs to the bacterial sugar transferase family.</text>
</comment>
<keyword evidence="12" id="KW-1185">Reference proteome</keyword>
<comment type="caution">
    <text evidence="11">The sequence shown here is derived from an EMBL/GenBank/DDBJ whole genome shotgun (WGS) entry which is preliminary data.</text>
</comment>